<protein>
    <submittedName>
        <fullName evidence="1">Uncharacterized protein</fullName>
    </submittedName>
</protein>
<comment type="caution">
    <text evidence="1">The sequence shown here is derived from an EMBL/GenBank/DDBJ whole genome shotgun (WGS) entry which is preliminary data.</text>
</comment>
<proteinExistence type="predicted"/>
<name>A0ABR6GKJ4_9HYPH</name>
<reference evidence="1 2" key="1">
    <citation type="submission" date="2020-08" db="EMBL/GenBank/DDBJ databases">
        <title>Genomic Encyclopedia of Type Strains, Phase III (KMG-III): the genomes of soil and plant-associated and newly described type strains.</title>
        <authorList>
            <person name="Whitman W."/>
        </authorList>
    </citation>
    <scope>NUCLEOTIDE SEQUENCE [LARGE SCALE GENOMIC DNA]</scope>
    <source>
        <strain evidence="1 2">CECT 8280</strain>
    </source>
</reference>
<gene>
    <name evidence="1" type="ORF">FHS25_007337</name>
</gene>
<accession>A0ABR6GKJ4</accession>
<dbReference type="EMBL" id="JACHXX010000029">
    <property type="protein sequence ID" value="MBB3166815.1"/>
    <property type="molecule type" value="Genomic_DNA"/>
</dbReference>
<keyword evidence="2" id="KW-1185">Reference proteome</keyword>
<evidence type="ECO:0000313" key="2">
    <source>
        <dbReference type="Proteomes" id="UP000542811"/>
    </source>
</evidence>
<evidence type="ECO:0000313" key="1">
    <source>
        <dbReference type="EMBL" id="MBB3166815.1"/>
    </source>
</evidence>
<sequence>MLQDMREGAILLAGRDLDTNALRDLAKEQ</sequence>
<dbReference type="Proteomes" id="UP000542811">
    <property type="component" value="Unassembled WGS sequence"/>
</dbReference>
<organism evidence="1 2">
    <name type="scientific">Rhizobium laguerreae</name>
    <dbReference type="NCBI Taxonomy" id="1076926"/>
    <lineage>
        <taxon>Bacteria</taxon>
        <taxon>Pseudomonadati</taxon>
        <taxon>Pseudomonadota</taxon>
        <taxon>Alphaproteobacteria</taxon>
        <taxon>Hyphomicrobiales</taxon>
        <taxon>Rhizobiaceae</taxon>
        <taxon>Rhizobium/Agrobacterium group</taxon>
        <taxon>Rhizobium</taxon>
    </lineage>
</organism>